<evidence type="ECO:0000313" key="1">
    <source>
        <dbReference type="EMBL" id="UOQ71547.1"/>
    </source>
</evidence>
<dbReference type="RefSeq" id="WP_244674954.1">
    <property type="nucleotide sequence ID" value="NZ_CP095046.1"/>
</dbReference>
<protein>
    <submittedName>
        <fullName evidence="1">Uncharacterized protein</fullName>
    </submittedName>
</protein>
<keyword evidence="2" id="KW-1185">Reference proteome</keyword>
<dbReference type="KEGG" id="hcu:MUN79_23490"/>
<dbReference type="AlphaFoldDB" id="A0A8T9Q290"/>
<evidence type="ECO:0000313" key="2">
    <source>
        <dbReference type="Proteomes" id="UP000831796"/>
    </source>
</evidence>
<accession>A0A8T9Q290</accession>
<reference evidence="1" key="1">
    <citation type="submission" date="2022-04" db="EMBL/GenBank/DDBJ databases">
        <title>Hymenobacter sp. isolated from the air.</title>
        <authorList>
            <person name="Won M."/>
            <person name="Lee C.-M."/>
            <person name="Woen H.-Y."/>
            <person name="Kwon S.-W."/>
        </authorList>
    </citation>
    <scope>NUCLEOTIDE SEQUENCE</scope>
    <source>
        <strain evidence="1">5116S-3</strain>
    </source>
</reference>
<dbReference type="Proteomes" id="UP000831796">
    <property type="component" value="Chromosome"/>
</dbReference>
<proteinExistence type="predicted"/>
<name>A0A8T9Q290_9BACT</name>
<gene>
    <name evidence="1" type="ORF">MUN79_23490</name>
</gene>
<sequence length="81" mass="9026">MADEAPTNYYTFEGQGYSSFSVHITPAFFTELVGSNPDWLAQHESRLARQEPFVLLPQCASVSPTQRALIEQIMACPYGGR</sequence>
<dbReference type="EMBL" id="CP095046">
    <property type="protein sequence ID" value="UOQ71547.1"/>
    <property type="molecule type" value="Genomic_DNA"/>
</dbReference>
<organism evidence="1 2">
    <name type="scientific">Hymenobacter cellulosilyticus</name>
    <dbReference type="NCBI Taxonomy" id="2932248"/>
    <lineage>
        <taxon>Bacteria</taxon>
        <taxon>Pseudomonadati</taxon>
        <taxon>Bacteroidota</taxon>
        <taxon>Cytophagia</taxon>
        <taxon>Cytophagales</taxon>
        <taxon>Hymenobacteraceae</taxon>
        <taxon>Hymenobacter</taxon>
    </lineage>
</organism>